<gene>
    <name evidence="3" type="ORF">SAMN04487959_103266</name>
</gene>
<feature type="transmembrane region" description="Helical" evidence="2">
    <location>
        <begin position="6"/>
        <end position="29"/>
    </location>
</feature>
<dbReference type="AlphaFoldDB" id="A0A1I2ZNX4"/>
<sequence length="142" mass="15243">MLISDSIPLLWLCYVALSLVVLLTGYLAIRWLPRLPKFAITGVVAGLVWVPAGFTLTRLEGQATYEGLAPAVVVSSVAFLQHDSEAMQGAMTLLLLGAGIGAALGVMLWAALRRRADDDNDDAGERGDPVRAAQDRREPSIR</sequence>
<dbReference type="RefSeq" id="WP_092844237.1">
    <property type="nucleotide sequence ID" value="NZ_FOPY01000003.1"/>
</dbReference>
<evidence type="ECO:0000256" key="2">
    <source>
        <dbReference type="SAM" id="Phobius"/>
    </source>
</evidence>
<organism evidence="3 4">
    <name type="scientific">Modicisalibacter xianhensis</name>
    <dbReference type="NCBI Taxonomy" id="442341"/>
    <lineage>
        <taxon>Bacteria</taxon>
        <taxon>Pseudomonadati</taxon>
        <taxon>Pseudomonadota</taxon>
        <taxon>Gammaproteobacteria</taxon>
        <taxon>Oceanospirillales</taxon>
        <taxon>Halomonadaceae</taxon>
        <taxon>Modicisalibacter</taxon>
    </lineage>
</organism>
<evidence type="ECO:0000256" key="1">
    <source>
        <dbReference type="SAM" id="MobiDB-lite"/>
    </source>
</evidence>
<name>A0A1I2ZNX4_9GAMM</name>
<feature type="transmembrane region" description="Helical" evidence="2">
    <location>
        <begin position="92"/>
        <end position="112"/>
    </location>
</feature>
<accession>A0A1I2ZNX4</accession>
<keyword evidence="2" id="KW-0472">Membrane</keyword>
<feature type="compositionally biased region" description="Basic and acidic residues" evidence="1">
    <location>
        <begin position="123"/>
        <end position="142"/>
    </location>
</feature>
<feature type="transmembrane region" description="Helical" evidence="2">
    <location>
        <begin position="38"/>
        <end position="57"/>
    </location>
</feature>
<proteinExistence type="predicted"/>
<dbReference type="Proteomes" id="UP000199040">
    <property type="component" value="Unassembled WGS sequence"/>
</dbReference>
<dbReference type="STRING" id="442341.SAMN04487959_103266"/>
<feature type="transmembrane region" description="Helical" evidence="2">
    <location>
        <begin position="63"/>
        <end position="80"/>
    </location>
</feature>
<keyword evidence="2" id="KW-1133">Transmembrane helix</keyword>
<dbReference type="EMBL" id="FOPY01000003">
    <property type="protein sequence ID" value="SFH39543.1"/>
    <property type="molecule type" value="Genomic_DNA"/>
</dbReference>
<evidence type="ECO:0000313" key="4">
    <source>
        <dbReference type="Proteomes" id="UP000199040"/>
    </source>
</evidence>
<keyword evidence="2" id="KW-0812">Transmembrane</keyword>
<keyword evidence="4" id="KW-1185">Reference proteome</keyword>
<evidence type="ECO:0000313" key="3">
    <source>
        <dbReference type="EMBL" id="SFH39543.1"/>
    </source>
</evidence>
<feature type="region of interest" description="Disordered" evidence="1">
    <location>
        <begin position="117"/>
        <end position="142"/>
    </location>
</feature>
<protein>
    <submittedName>
        <fullName evidence="3">Uncharacterized protein</fullName>
    </submittedName>
</protein>
<reference evidence="3 4" key="1">
    <citation type="submission" date="2016-10" db="EMBL/GenBank/DDBJ databases">
        <authorList>
            <person name="de Groot N.N."/>
        </authorList>
    </citation>
    <scope>NUCLEOTIDE SEQUENCE [LARGE SCALE GENOMIC DNA]</scope>
    <source>
        <strain evidence="3 4">CGMCC 1.6848</strain>
    </source>
</reference>